<feature type="domain" description="Peptidase S24/S26A/S26B/S26C" evidence="9">
    <location>
        <begin position="87"/>
        <end position="201"/>
    </location>
</feature>
<keyword evidence="10" id="KW-0548">Nucleotidyltransferase</keyword>
<organism evidence="10 11">
    <name type="scientific">Mesosutterella porci</name>
    <dbReference type="NCBI Taxonomy" id="2915351"/>
    <lineage>
        <taxon>Bacteria</taxon>
        <taxon>Pseudomonadati</taxon>
        <taxon>Pseudomonadota</taxon>
        <taxon>Betaproteobacteria</taxon>
        <taxon>Burkholderiales</taxon>
        <taxon>Sutterellaceae</taxon>
        <taxon>Mesosutterella</taxon>
    </lineage>
</organism>
<evidence type="ECO:0000256" key="8">
    <source>
        <dbReference type="SAM" id="MobiDB-lite"/>
    </source>
</evidence>
<dbReference type="Gene3D" id="2.10.109.10">
    <property type="entry name" value="Umud Fragment, subunit A"/>
    <property type="match status" value="1"/>
</dbReference>
<evidence type="ECO:0000313" key="11">
    <source>
        <dbReference type="Proteomes" id="UP001297600"/>
    </source>
</evidence>
<sequence>MAKPKSTAPAQEKKPTGRPRVEAELLETNLQVRVTKKLAQSCRELGGAKFMRPLLESAVRRAAALQKLAASKPAADDAGDPKLLAMTVQCGLPTPAGDYSERTLSLTDYFVKHKESTIIIEARGDSMVDAGIFDGDLLIIDRSIEPRSGDIVLAFLQGDFTLKQLQIVNGKPELHPQNSSGAYPIIRPGEYDDFMIEGVLVGSGRKYRH</sequence>
<feature type="region of interest" description="Disordered" evidence="8">
    <location>
        <begin position="1"/>
        <end position="24"/>
    </location>
</feature>
<dbReference type="NCBIfam" id="NF007621">
    <property type="entry name" value="PRK10276.1"/>
    <property type="match status" value="1"/>
</dbReference>
<keyword evidence="2" id="KW-0227">DNA damage</keyword>
<keyword evidence="5" id="KW-0234">DNA repair</keyword>
<dbReference type="InterPro" id="IPR039418">
    <property type="entry name" value="LexA-like"/>
</dbReference>
<dbReference type="InterPro" id="IPR006197">
    <property type="entry name" value="Peptidase_S24_LexA"/>
</dbReference>
<feature type="compositionally biased region" description="Basic and acidic residues" evidence="8">
    <location>
        <begin position="11"/>
        <end position="23"/>
    </location>
</feature>
<evidence type="ECO:0000256" key="6">
    <source>
        <dbReference type="ARBA" id="ARBA00023236"/>
    </source>
</evidence>
<evidence type="ECO:0000259" key="9">
    <source>
        <dbReference type="Pfam" id="PF00717"/>
    </source>
</evidence>
<evidence type="ECO:0000256" key="5">
    <source>
        <dbReference type="ARBA" id="ARBA00023204"/>
    </source>
</evidence>
<accession>A0ABS9MNE6</accession>
<evidence type="ECO:0000313" key="10">
    <source>
        <dbReference type="EMBL" id="MCG5030144.1"/>
    </source>
</evidence>
<keyword evidence="11" id="KW-1185">Reference proteome</keyword>
<comment type="caution">
    <text evidence="10">The sequence shown here is derived from an EMBL/GenBank/DDBJ whole genome shotgun (WGS) entry which is preliminary data.</text>
</comment>
<dbReference type="GO" id="GO:0003887">
    <property type="term" value="F:DNA-directed DNA polymerase activity"/>
    <property type="evidence" value="ECO:0007669"/>
    <property type="project" value="UniProtKB-EC"/>
</dbReference>
<dbReference type="Pfam" id="PF00717">
    <property type="entry name" value="Peptidase_S24"/>
    <property type="match status" value="1"/>
</dbReference>
<evidence type="ECO:0000256" key="2">
    <source>
        <dbReference type="ARBA" id="ARBA00022763"/>
    </source>
</evidence>
<evidence type="ECO:0000256" key="1">
    <source>
        <dbReference type="ARBA" id="ARBA00007484"/>
    </source>
</evidence>
<dbReference type="PRINTS" id="PR00726">
    <property type="entry name" value="LEXASERPTASE"/>
</dbReference>
<evidence type="ECO:0000256" key="7">
    <source>
        <dbReference type="RuleBase" id="RU003991"/>
    </source>
</evidence>
<dbReference type="PANTHER" id="PTHR33516">
    <property type="entry name" value="LEXA REPRESSOR"/>
    <property type="match status" value="1"/>
</dbReference>
<evidence type="ECO:0000256" key="4">
    <source>
        <dbReference type="ARBA" id="ARBA00022813"/>
    </source>
</evidence>
<comment type="similarity">
    <text evidence="1 7">Belongs to the peptidase S24 family.</text>
</comment>
<keyword evidence="10" id="KW-0808">Transferase</keyword>
<dbReference type="EC" id="2.7.7.7" evidence="10"/>
<protein>
    <submittedName>
        <fullName evidence="10">Translesion error-prone DNA polymerase V autoproteolytic subunit</fullName>
        <ecNumber evidence="10">2.7.7.7</ecNumber>
    </submittedName>
</protein>
<keyword evidence="4 7" id="KW-0068">Autocatalytic cleavage</keyword>
<dbReference type="InterPro" id="IPR050077">
    <property type="entry name" value="LexA_repressor"/>
</dbReference>
<dbReference type="PANTHER" id="PTHR33516:SF2">
    <property type="entry name" value="LEXA REPRESSOR-RELATED"/>
    <property type="match status" value="1"/>
</dbReference>
<evidence type="ECO:0000256" key="3">
    <source>
        <dbReference type="ARBA" id="ARBA00022801"/>
    </source>
</evidence>
<dbReference type="SUPFAM" id="SSF51306">
    <property type="entry name" value="LexA/Signal peptidase"/>
    <property type="match status" value="1"/>
</dbReference>
<keyword evidence="3 7" id="KW-0378">Hydrolase</keyword>
<dbReference type="InterPro" id="IPR036286">
    <property type="entry name" value="LexA/Signal_pep-like_sf"/>
</dbReference>
<name>A0ABS9MNE6_9BURK</name>
<dbReference type="Proteomes" id="UP001297600">
    <property type="component" value="Unassembled WGS sequence"/>
</dbReference>
<proteinExistence type="inferred from homology"/>
<dbReference type="CDD" id="cd06529">
    <property type="entry name" value="S24_LexA-like"/>
    <property type="match status" value="1"/>
</dbReference>
<reference evidence="10 11" key="1">
    <citation type="submission" date="2022-02" db="EMBL/GenBank/DDBJ databases">
        <title>Mesosutterella porci, a novel member of the family Sutterellaceae from pig feces.</title>
        <authorList>
            <person name="Wylensek D."/>
            <person name="Clavel T."/>
        </authorList>
    </citation>
    <scope>NUCLEOTIDE SEQUENCE [LARGE SCALE GENOMIC DNA]</scope>
    <source>
        <strain evidence="11">oilRF-744-wt-GAM-9</strain>
    </source>
</reference>
<dbReference type="EMBL" id="JAKNCT010000001">
    <property type="protein sequence ID" value="MCG5030144.1"/>
    <property type="molecule type" value="Genomic_DNA"/>
</dbReference>
<keyword evidence="6" id="KW-0742">SOS response</keyword>
<dbReference type="InterPro" id="IPR015927">
    <property type="entry name" value="Peptidase_S24_S26A/B/C"/>
</dbReference>
<dbReference type="RefSeq" id="WP_237977796.1">
    <property type="nucleotide sequence ID" value="NZ_JAKNCT010000001.1"/>
</dbReference>
<gene>
    <name evidence="10" type="primary">umuD</name>
    <name evidence="10" type="ORF">MAF45_01565</name>
</gene>